<feature type="chain" id="PRO_5025496537" evidence="1">
    <location>
        <begin position="29"/>
        <end position="164"/>
    </location>
</feature>
<evidence type="ECO:0000256" key="1">
    <source>
        <dbReference type="SAM" id="SignalP"/>
    </source>
</evidence>
<sequence>MSSSRRSSRFFIAFYLLLLNSVSYNTFATEPSASILSIPIEMPGVTVVDASYPKISDWYQFCKEADTVKSKADWGLCVGYMYAAVQQIYQISQRKCSNFSVGEIMRLVDAEAAAYEKRYSYPSIDRNGKEVNGARTYQPGKLTAWQRPAFPVLVEVMSKVCNRQ</sequence>
<keyword evidence="2" id="KW-0614">Plasmid</keyword>
<reference evidence="2" key="1">
    <citation type="journal article" date="2020" name="Antimicrob. Agents Chemother.">
        <title>A multi-species bunch of VIM-1 carbapenemase producing Enterobacterales linked by a novel, highly conjugative and broad-host range IncA plasmid, menaces the re-emergence of VIM-1.</title>
        <authorList>
            <person name="Arcari G."/>
            <person name="Di Lella F.M."/>
            <person name="Bibbolino G."/>
            <person name="Mengoni F."/>
            <person name="Beccaccioli M."/>
            <person name="Antonelli G."/>
            <person name="Faino L."/>
            <person name="Carattoli A."/>
        </authorList>
    </citation>
    <scope>NUCLEOTIDE SEQUENCE</scope>
    <source>
        <plasmid evidence="2">pIncX1_p1</plasmid>
    </source>
</reference>
<dbReference type="EMBL" id="MN783746">
    <property type="protein sequence ID" value="QHU23907.1"/>
    <property type="molecule type" value="Genomic_DNA"/>
</dbReference>
<organism evidence="2">
    <name type="scientific">Escherichia coli</name>
    <dbReference type="NCBI Taxonomy" id="562"/>
    <lineage>
        <taxon>Bacteria</taxon>
        <taxon>Pseudomonadati</taxon>
        <taxon>Pseudomonadota</taxon>
        <taxon>Gammaproteobacteria</taxon>
        <taxon>Enterobacterales</taxon>
        <taxon>Enterobacteriaceae</taxon>
        <taxon>Escherichia</taxon>
    </lineage>
</organism>
<keyword evidence="1" id="KW-0732">Signal</keyword>
<proteinExistence type="predicted"/>
<accession>A0A6D1P0X4</accession>
<protein>
    <submittedName>
        <fullName evidence="2">Uncharacterized protein</fullName>
    </submittedName>
</protein>
<dbReference type="AlphaFoldDB" id="A0A6D1P0X4"/>
<dbReference type="RefSeq" id="WP_162761439.1">
    <property type="nucleotide sequence ID" value="NZ_JWKD01000047.1"/>
</dbReference>
<name>A0A6D1P0X4_ECOLX</name>
<evidence type="ECO:0000313" key="2">
    <source>
        <dbReference type="EMBL" id="QHU23907.1"/>
    </source>
</evidence>
<geneLocation type="plasmid" evidence="2">
    <name>pIncX1_p1</name>
</geneLocation>
<feature type="signal peptide" evidence="1">
    <location>
        <begin position="1"/>
        <end position="28"/>
    </location>
</feature>